<protein>
    <recommendedName>
        <fullName evidence="3">Nucleoside 2-deoxyribosyltransferase</fullName>
    </recommendedName>
</protein>
<accession>A0A3B0BWJ7</accession>
<dbReference type="AlphaFoldDB" id="A0A3B0BWJ7"/>
<name>A0A3B0BWJ7_9ACTN</name>
<comment type="caution">
    <text evidence="1">The sequence shown here is derived from an EMBL/GenBank/DDBJ whole genome shotgun (WGS) entry which is preliminary data.</text>
</comment>
<dbReference type="EMBL" id="RBAM01000001">
    <property type="protein sequence ID" value="RKN77442.1"/>
    <property type="molecule type" value="Genomic_DNA"/>
</dbReference>
<organism evidence="1 2">
    <name type="scientific">Streptomyces klenkii</name>
    <dbReference type="NCBI Taxonomy" id="1420899"/>
    <lineage>
        <taxon>Bacteria</taxon>
        <taxon>Bacillati</taxon>
        <taxon>Actinomycetota</taxon>
        <taxon>Actinomycetes</taxon>
        <taxon>Kitasatosporales</taxon>
        <taxon>Streptomycetaceae</taxon>
        <taxon>Streptomyces</taxon>
    </lineage>
</organism>
<evidence type="ECO:0008006" key="3">
    <source>
        <dbReference type="Google" id="ProtNLM"/>
    </source>
</evidence>
<dbReference type="Pfam" id="PF05014">
    <property type="entry name" value="Nuc_deoxyrib_tr"/>
    <property type="match status" value="1"/>
</dbReference>
<evidence type="ECO:0000313" key="1">
    <source>
        <dbReference type="EMBL" id="RKN77442.1"/>
    </source>
</evidence>
<sequence>MCEPPPTARFYDQLGAESVGTTNSRLGSLAGLDVFIGGPIQHAILPNGFVGHLQDAISAAIRTVRAAGGNVFSAHAVEEFGAKTDAFTPDQVSVRDYRWMRKCDVFVPVLPLLPDRTLHRTDGTHVELGWATAMGRPVVLITTQPFVESASHLLKGLHRIGAVHAIDFDEFTDSPELLVTAVLEATRQQREAVGARISA</sequence>
<evidence type="ECO:0000313" key="2">
    <source>
        <dbReference type="Proteomes" id="UP000270343"/>
    </source>
</evidence>
<dbReference type="OrthoDB" id="4743790at2"/>
<keyword evidence="2" id="KW-1185">Reference proteome</keyword>
<dbReference type="Proteomes" id="UP000270343">
    <property type="component" value="Unassembled WGS sequence"/>
</dbReference>
<dbReference type="SUPFAM" id="SSF52309">
    <property type="entry name" value="N-(deoxy)ribosyltransferase-like"/>
    <property type="match status" value="1"/>
</dbReference>
<reference evidence="1 2" key="1">
    <citation type="journal article" date="2015" name="Antonie Van Leeuwenhoek">
        <title>Streptomyces klenkii sp. nov., isolated from deep marine sediment.</title>
        <authorList>
            <person name="Veyisoglu A."/>
            <person name="Sahin N."/>
        </authorList>
    </citation>
    <scope>NUCLEOTIDE SEQUENCE [LARGE SCALE GENOMIC DNA]</scope>
    <source>
        <strain evidence="1 2">KCTC 29202</strain>
    </source>
</reference>
<dbReference type="InterPro" id="IPR007710">
    <property type="entry name" value="Nucleoside_deoxyribTrfase"/>
</dbReference>
<proteinExistence type="predicted"/>
<dbReference type="Gene3D" id="3.40.50.450">
    <property type="match status" value="1"/>
</dbReference>
<gene>
    <name evidence="1" type="ORF">D7231_01540</name>
</gene>